<feature type="compositionally biased region" description="Basic residues" evidence="1">
    <location>
        <begin position="62"/>
        <end position="72"/>
    </location>
</feature>
<dbReference type="GeneID" id="95540486"/>
<name>A0A2T7TE87_9ACTN</name>
<dbReference type="RefSeq" id="WP_030353910.1">
    <property type="nucleotide sequence ID" value="NZ_AZSP01000028.1"/>
</dbReference>
<evidence type="ECO:0000256" key="1">
    <source>
        <dbReference type="SAM" id="MobiDB-lite"/>
    </source>
</evidence>
<proteinExistence type="predicted"/>
<accession>A0A2T7TE87</accession>
<reference evidence="2 3" key="1">
    <citation type="submission" date="2013-12" db="EMBL/GenBank/DDBJ databases">
        <title>Annotated genome of Streptomyces scopuliridis.</title>
        <authorList>
            <person name="Olson J.B."/>
        </authorList>
    </citation>
    <scope>NUCLEOTIDE SEQUENCE [LARGE SCALE GENOMIC DNA]</scope>
    <source>
        <strain evidence="2 3">RB72</strain>
    </source>
</reference>
<comment type="caution">
    <text evidence="2">The sequence shown here is derived from an EMBL/GenBank/DDBJ whole genome shotgun (WGS) entry which is preliminary data.</text>
</comment>
<evidence type="ECO:0000313" key="2">
    <source>
        <dbReference type="EMBL" id="PVE13442.1"/>
    </source>
</evidence>
<feature type="region of interest" description="Disordered" evidence="1">
    <location>
        <begin position="1"/>
        <end position="72"/>
    </location>
</feature>
<protein>
    <submittedName>
        <fullName evidence="2">Uncharacterized protein</fullName>
    </submittedName>
</protein>
<evidence type="ECO:0000313" key="3">
    <source>
        <dbReference type="Proteomes" id="UP000245992"/>
    </source>
</evidence>
<sequence length="72" mass="7990">MPSSPSRQDPSQEPSTGAAPNARPQHHDIFLEPRYTVELPPLPDGEGEDEPSMDSVFDRPPARRRTPTARRG</sequence>
<organism evidence="2 3">
    <name type="scientific">Streptomyces scopuliridis RB72</name>
    <dbReference type="NCBI Taxonomy" id="1440053"/>
    <lineage>
        <taxon>Bacteria</taxon>
        <taxon>Bacillati</taxon>
        <taxon>Actinomycetota</taxon>
        <taxon>Actinomycetes</taxon>
        <taxon>Kitasatosporales</taxon>
        <taxon>Streptomycetaceae</taxon>
        <taxon>Streptomyces</taxon>
    </lineage>
</organism>
<dbReference type="Proteomes" id="UP000245992">
    <property type="component" value="Unassembled WGS sequence"/>
</dbReference>
<dbReference type="OrthoDB" id="4330198at2"/>
<gene>
    <name evidence="2" type="ORF">Y717_18395</name>
</gene>
<keyword evidence="3" id="KW-1185">Reference proteome</keyword>
<dbReference type="AlphaFoldDB" id="A0A2T7TE87"/>
<dbReference type="EMBL" id="AZSP01000028">
    <property type="protein sequence ID" value="PVE13442.1"/>
    <property type="molecule type" value="Genomic_DNA"/>
</dbReference>
<feature type="compositionally biased region" description="Polar residues" evidence="1">
    <location>
        <begin position="1"/>
        <end position="15"/>
    </location>
</feature>